<organism evidence="1 2">
    <name type="scientific">Telmatocola sphagniphila</name>
    <dbReference type="NCBI Taxonomy" id="1123043"/>
    <lineage>
        <taxon>Bacteria</taxon>
        <taxon>Pseudomonadati</taxon>
        <taxon>Planctomycetota</taxon>
        <taxon>Planctomycetia</taxon>
        <taxon>Gemmatales</taxon>
        <taxon>Gemmataceae</taxon>
    </lineage>
</organism>
<dbReference type="Proteomes" id="UP000676194">
    <property type="component" value="Chromosome"/>
</dbReference>
<dbReference type="SUPFAM" id="SSF56300">
    <property type="entry name" value="Metallo-dependent phosphatases"/>
    <property type="match status" value="1"/>
</dbReference>
<gene>
    <name evidence="1" type="ORF">KIH39_01980</name>
</gene>
<accession>A0A8E6B6C7</accession>
<name>A0A8E6B6C7_9BACT</name>
<dbReference type="EMBL" id="CP074694">
    <property type="protein sequence ID" value="QVL32712.1"/>
    <property type="molecule type" value="Genomic_DNA"/>
</dbReference>
<sequence>MGNHELNALAYHTEDSEVPGQFLRRHSPKNQKQHRATLEQLKPDELKFYLDWFRTLPMWFDLEGLRAVHACWDEKSMSQIAADLEQQGGITTELLHSACKKGNALFGPVEVILKGKEGKLPEGASFQDKDGHVRTEIRTRWYLAPSGHTYRTYAFQSDEIECDLELDQGVISSAEPYPETDKPVFVGHYWLSANQPQILATNVACVDFSVAKGGYLCAYRWNGEQILSNANFVWVKAQLS</sequence>
<proteinExistence type="predicted"/>
<dbReference type="RefSeq" id="WP_213497602.1">
    <property type="nucleotide sequence ID" value="NZ_CP074694.1"/>
</dbReference>
<dbReference type="InterPro" id="IPR029052">
    <property type="entry name" value="Metallo-depent_PP-like"/>
</dbReference>
<reference evidence="1" key="1">
    <citation type="submission" date="2021-05" db="EMBL/GenBank/DDBJ databases">
        <title>Complete genome sequence of the cellulolytic planctomycete Telmatocola sphagniphila SP2T and characterization of the first cellulase from planctomycetes.</title>
        <authorList>
            <person name="Rakitin A.L."/>
            <person name="Beletsky A.V."/>
            <person name="Naumoff D.G."/>
            <person name="Kulichevskaya I.S."/>
            <person name="Mardanov A.V."/>
            <person name="Ravin N.V."/>
            <person name="Dedysh S.N."/>
        </authorList>
    </citation>
    <scope>NUCLEOTIDE SEQUENCE</scope>
    <source>
        <strain evidence="1">SP2T</strain>
    </source>
</reference>
<evidence type="ECO:0000313" key="2">
    <source>
        <dbReference type="Proteomes" id="UP000676194"/>
    </source>
</evidence>
<keyword evidence="2" id="KW-1185">Reference proteome</keyword>
<dbReference type="AlphaFoldDB" id="A0A8E6B6C7"/>
<evidence type="ECO:0000313" key="1">
    <source>
        <dbReference type="EMBL" id="QVL32712.1"/>
    </source>
</evidence>
<protein>
    <submittedName>
        <fullName evidence="1">Uncharacterized protein</fullName>
    </submittedName>
</protein>
<dbReference type="Gene3D" id="3.60.21.10">
    <property type="match status" value="1"/>
</dbReference>
<dbReference type="KEGG" id="tsph:KIH39_01980"/>